<evidence type="ECO:0000313" key="2">
    <source>
        <dbReference type="Proteomes" id="UP000494330"/>
    </source>
</evidence>
<dbReference type="InterPro" id="IPR029069">
    <property type="entry name" value="HotDog_dom_sf"/>
</dbReference>
<organism evidence="1 2">
    <name type="scientific">Burkholderia paludis</name>
    <dbReference type="NCBI Taxonomy" id="1506587"/>
    <lineage>
        <taxon>Bacteria</taxon>
        <taxon>Pseudomonadati</taxon>
        <taxon>Pseudomonadota</taxon>
        <taxon>Betaproteobacteria</taxon>
        <taxon>Burkholderiales</taxon>
        <taxon>Burkholderiaceae</taxon>
        <taxon>Burkholderia</taxon>
        <taxon>Burkholderia cepacia complex</taxon>
    </lineage>
</organism>
<evidence type="ECO:0000313" key="1">
    <source>
        <dbReference type="EMBL" id="VWB31929.1"/>
    </source>
</evidence>
<reference evidence="1 2" key="1">
    <citation type="submission" date="2019-09" db="EMBL/GenBank/DDBJ databases">
        <authorList>
            <person name="Depoorter E."/>
        </authorList>
    </citation>
    <scope>NUCLEOTIDE SEQUENCE [LARGE SCALE GENOMIC DNA]</scope>
    <source>
        <strain evidence="1">LMG 30113</strain>
    </source>
</reference>
<sequence>MTHVQRYWEDVIEGESLDSVAFPLTVYRLVMAAGANRDFNSIHHNSEVARATGAPEMYANNFLLQGMWERTVRQYIGEAGTIRRLNGFRMRLFNTVGDTVVVNGRVARKWCEGAGFVEFEMWSENAQGVSVGPGRIVAVLPMRAGQLA</sequence>
<dbReference type="Proteomes" id="UP000494330">
    <property type="component" value="Unassembled WGS sequence"/>
</dbReference>
<name>A0A6P2INH6_9BURK</name>
<gene>
    <name evidence="1" type="ORF">BPA30113_01245</name>
</gene>
<protein>
    <recommendedName>
        <fullName evidence="3">Acyl dehydratase</fullName>
    </recommendedName>
</protein>
<dbReference type="SUPFAM" id="SSF54637">
    <property type="entry name" value="Thioesterase/thiol ester dehydrase-isomerase"/>
    <property type="match status" value="1"/>
</dbReference>
<dbReference type="EMBL" id="CABVQD010000002">
    <property type="protein sequence ID" value="VWB31929.1"/>
    <property type="molecule type" value="Genomic_DNA"/>
</dbReference>
<dbReference type="Gene3D" id="3.10.129.10">
    <property type="entry name" value="Hotdog Thioesterase"/>
    <property type="match status" value="1"/>
</dbReference>
<keyword evidence="2" id="KW-1185">Reference proteome</keyword>
<dbReference type="AlphaFoldDB" id="A0A6P2INH6"/>
<dbReference type="RefSeq" id="WP_034198128.1">
    <property type="nucleotide sequence ID" value="NZ_CABVQD010000002.1"/>
</dbReference>
<proteinExistence type="predicted"/>
<accession>A0A6P2INH6</accession>
<evidence type="ECO:0008006" key="3">
    <source>
        <dbReference type="Google" id="ProtNLM"/>
    </source>
</evidence>